<evidence type="ECO:0000259" key="9">
    <source>
        <dbReference type="PROSITE" id="PS50184"/>
    </source>
</evidence>
<dbReference type="GO" id="GO:0007155">
    <property type="term" value="P:cell adhesion"/>
    <property type="evidence" value="ECO:0007669"/>
    <property type="project" value="TreeGrafter"/>
</dbReference>
<feature type="compositionally biased region" description="Low complexity" evidence="7">
    <location>
        <begin position="1824"/>
        <end position="1837"/>
    </location>
</feature>
<evidence type="ECO:0000313" key="12">
    <source>
        <dbReference type="EMBL" id="VDI70340.1"/>
    </source>
</evidence>
<dbReference type="CDD" id="cd01450">
    <property type="entry name" value="vWFA_subfamily_ECM"/>
    <property type="match status" value="1"/>
</dbReference>
<feature type="compositionally biased region" description="Polar residues" evidence="7">
    <location>
        <begin position="2347"/>
        <end position="2357"/>
    </location>
</feature>
<feature type="domain" description="VWFC" evidence="9">
    <location>
        <begin position="606"/>
        <end position="671"/>
    </location>
</feature>
<keyword evidence="6" id="KW-1015">Disulfide bond</keyword>
<feature type="disulfide bond" evidence="6">
    <location>
        <begin position="3615"/>
        <end position="3649"/>
    </location>
</feature>
<feature type="domain" description="VWFC" evidence="9">
    <location>
        <begin position="3920"/>
        <end position="3985"/>
    </location>
</feature>
<evidence type="ECO:0000256" key="5">
    <source>
        <dbReference type="ARBA" id="ARBA00023180"/>
    </source>
</evidence>
<keyword evidence="2" id="KW-0964">Secreted</keyword>
<comment type="subcellular location">
    <subcellularLocation>
        <location evidence="1">Secreted</location>
    </subcellularLocation>
</comment>
<feature type="domain" description="VWFC" evidence="9">
    <location>
        <begin position="743"/>
        <end position="808"/>
    </location>
</feature>
<feature type="domain" description="VWFC" evidence="9">
    <location>
        <begin position="1413"/>
        <end position="1479"/>
    </location>
</feature>
<dbReference type="PRINTS" id="PR00453">
    <property type="entry name" value="VWFADOMAIN"/>
</dbReference>
<feature type="compositionally biased region" description="Low complexity" evidence="7">
    <location>
        <begin position="3066"/>
        <end position="3075"/>
    </location>
</feature>
<organism evidence="12 13">
    <name type="scientific">Mytilus galloprovincialis</name>
    <name type="common">Mediterranean mussel</name>
    <dbReference type="NCBI Taxonomy" id="29158"/>
    <lineage>
        <taxon>Eukaryota</taxon>
        <taxon>Metazoa</taxon>
        <taxon>Spiralia</taxon>
        <taxon>Lophotrochozoa</taxon>
        <taxon>Mollusca</taxon>
        <taxon>Bivalvia</taxon>
        <taxon>Autobranchia</taxon>
        <taxon>Pteriomorphia</taxon>
        <taxon>Mytilida</taxon>
        <taxon>Mytiloidea</taxon>
        <taxon>Mytilidae</taxon>
        <taxon>Mytilinae</taxon>
        <taxon>Mytilus</taxon>
    </lineage>
</organism>
<feature type="domain" description="VWFC" evidence="9">
    <location>
        <begin position="2135"/>
        <end position="2201"/>
    </location>
</feature>
<feature type="region of interest" description="Disordered" evidence="7">
    <location>
        <begin position="2316"/>
        <end position="2369"/>
    </location>
</feature>
<evidence type="ECO:0000256" key="2">
    <source>
        <dbReference type="ARBA" id="ARBA00022525"/>
    </source>
</evidence>
<feature type="domain" description="ShKT" evidence="11">
    <location>
        <begin position="3666"/>
        <end position="3700"/>
    </location>
</feature>
<dbReference type="PROSITE" id="PS50184">
    <property type="entry name" value="VWFC_2"/>
    <property type="match status" value="16"/>
</dbReference>
<evidence type="ECO:0000259" key="10">
    <source>
        <dbReference type="PROSITE" id="PS50234"/>
    </source>
</evidence>
<feature type="domain" description="ShKT" evidence="11">
    <location>
        <begin position="3615"/>
        <end position="3649"/>
    </location>
</feature>
<feature type="domain" description="VWFA" evidence="10">
    <location>
        <begin position="227"/>
        <end position="402"/>
    </location>
</feature>
<dbReference type="InterPro" id="IPR050941">
    <property type="entry name" value="CCN"/>
</dbReference>
<dbReference type="FunFam" id="3.40.50.410:FF:000004">
    <property type="entry name" value="collagen alpha-6(VI) chain"/>
    <property type="match status" value="1"/>
</dbReference>
<evidence type="ECO:0000256" key="4">
    <source>
        <dbReference type="ARBA" id="ARBA00022737"/>
    </source>
</evidence>
<feature type="signal peptide" evidence="8">
    <location>
        <begin position="1"/>
        <end position="20"/>
    </location>
</feature>
<dbReference type="Pfam" id="PF00092">
    <property type="entry name" value="VWA"/>
    <property type="match status" value="2"/>
</dbReference>
<dbReference type="InterPro" id="IPR002035">
    <property type="entry name" value="VWF_A"/>
</dbReference>
<dbReference type="GO" id="GO:0045597">
    <property type="term" value="P:positive regulation of cell differentiation"/>
    <property type="evidence" value="ECO:0007669"/>
    <property type="project" value="TreeGrafter"/>
</dbReference>
<dbReference type="SMART" id="SM00214">
    <property type="entry name" value="VWC"/>
    <property type="match status" value="28"/>
</dbReference>
<keyword evidence="4" id="KW-0677">Repeat</keyword>
<dbReference type="OrthoDB" id="6022609at2759"/>
<gene>
    <name evidence="12" type="ORF">MGAL_10B052869</name>
</gene>
<keyword evidence="3 8" id="KW-0732">Signal</keyword>
<accession>A0A8B6GX65</accession>
<name>A0A8B6GX65_MYTGA</name>
<feature type="region of interest" description="Disordered" evidence="7">
    <location>
        <begin position="1824"/>
        <end position="1843"/>
    </location>
</feature>
<feature type="domain" description="VWFC" evidence="9">
    <location>
        <begin position="3479"/>
        <end position="3544"/>
    </location>
</feature>
<dbReference type="CDD" id="cd01472">
    <property type="entry name" value="vWA_collagen"/>
    <property type="match status" value="1"/>
</dbReference>
<evidence type="ECO:0000256" key="7">
    <source>
        <dbReference type="SAM" id="MobiDB-lite"/>
    </source>
</evidence>
<feature type="domain" description="VWFC" evidence="9">
    <location>
        <begin position="2491"/>
        <end position="2558"/>
    </location>
</feature>
<comment type="caution">
    <text evidence="12">The sequence shown here is derived from an EMBL/GenBank/DDBJ whole genome shotgun (WGS) entry which is preliminary data.</text>
</comment>
<feature type="domain" description="VWFC" evidence="9">
    <location>
        <begin position="2246"/>
        <end position="2311"/>
    </location>
</feature>
<keyword evidence="13" id="KW-1185">Reference proteome</keyword>
<feature type="chain" id="PRO_5032401126" evidence="8">
    <location>
        <begin position="21"/>
        <end position="4076"/>
    </location>
</feature>
<dbReference type="SMART" id="SM00215">
    <property type="entry name" value="VWC_out"/>
    <property type="match status" value="14"/>
</dbReference>
<feature type="region of interest" description="Disordered" evidence="7">
    <location>
        <begin position="3063"/>
        <end position="3086"/>
    </location>
</feature>
<feature type="domain" description="VWFC" evidence="9">
    <location>
        <begin position="3368"/>
        <end position="3433"/>
    </location>
</feature>
<feature type="domain" description="VWFA" evidence="10">
    <location>
        <begin position="30"/>
        <end position="205"/>
    </location>
</feature>
<evidence type="ECO:0000256" key="3">
    <source>
        <dbReference type="ARBA" id="ARBA00022729"/>
    </source>
</evidence>
<dbReference type="SUPFAM" id="SSF53300">
    <property type="entry name" value="vWA-like"/>
    <property type="match status" value="2"/>
</dbReference>
<proteinExistence type="predicted"/>
<evidence type="ECO:0000313" key="13">
    <source>
        <dbReference type="Proteomes" id="UP000596742"/>
    </source>
</evidence>
<evidence type="ECO:0000256" key="1">
    <source>
        <dbReference type="ARBA" id="ARBA00004613"/>
    </source>
</evidence>
<dbReference type="SMART" id="SM00327">
    <property type="entry name" value="VWA"/>
    <property type="match status" value="2"/>
</dbReference>
<dbReference type="SMART" id="SM00254">
    <property type="entry name" value="ShKT"/>
    <property type="match status" value="6"/>
</dbReference>
<feature type="domain" description="VWFC" evidence="9">
    <location>
        <begin position="2983"/>
        <end position="3049"/>
    </location>
</feature>
<dbReference type="SUPFAM" id="SSF57603">
    <property type="entry name" value="FnI-like domain"/>
    <property type="match status" value="2"/>
</dbReference>
<feature type="disulfide bond" evidence="6">
    <location>
        <begin position="3666"/>
        <end position="3700"/>
    </location>
</feature>
<dbReference type="EMBL" id="UYJE01009138">
    <property type="protein sequence ID" value="VDI70340.1"/>
    <property type="molecule type" value="Genomic_DNA"/>
</dbReference>
<dbReference type="PROSITE" id="PS01208">
    <property type="entry name" value="VWFC_1"/>
    <property type="match status" value="8"/>
</dbReference>
<reference evidence="12" key="1">
    <citation type="submission" date="2018-11" db="EMBL/GenBank/DDBJ databases">
        <authorList>
            <person name="Alioto T."/>
            <person name="Alioto T."/>
        </authorList>
    </citation>
    <scope>NUCLEOTIDE SEQUENCE</scope>
</reference>
<dbReference type="PROSITE" id="PS51257">
    <property type="entry name" value="PROKAR_LIPOPROTEIN"/>
    <property type="match status" value="1"/>
</dbReference>
<dbReference type="PROSITE" id="PS51670">
    <property type="entry name" value="SHKT"/>
    <property type="match status" value="3"/>
</dbReference>
<feature type="domain" description="VWFC" evidence="9">
    <location>
        <begin position="2000"/>
        <end position="2067"/>
    </location>
</feature>
<dbReference type="Gene3D" id="3.40.50.410">
    <property type="entry name" value="von Willebrand factor, type A domain"/>
    <property type="match status" value="2"/>
</dbReference>
<sequence>MFRNIGFLLASFAVLTTAQGQFTTSCIPQDIVFMVDTSVGVGADNFRKELDFVKSTINNYNISPQCIHVGIITFSGQVYHNIKLGSYGTKAEIMSAIDQIQYQPGRRYTTEAIKYLQSNAFGQVAGGRSNAAHIGVLVTNGQPINNLAFQQEAGKARDSGIRLYTVGIGQGQHQSELMLSSTYPQNRHSMSAQNFDALGDLAYPLATKTNKDGQQLPSASGCLQKADLVFVVDGSGSIGPANFVKLQTFLKDIVTQLNVGNNAVHVGVMKFSNYPSIEFPLDMHLSRQEVMKAIDNINYIGGGTNTAEAITYMDHQMFSQKSGARSNVPRIAVVITDGRSSNPTNTANAANQARVDNIGVMSVGIGAGVDRSELNAIADNPDSQNSFMVNNYDQLKSIVTQIVNRACQVRATQPVPTVRAPGGTLPPDPCQDVQANCESFQDNMCYDYAPWAKDNCARFCGFCKPLYTTAPPPCIDVLNNCANYGLFVCHDKRYKSWASQNCRRFCGLCGTENGAIGFYGKCYYKGQSYQHGQKWTDGCDYECVCEDGNTGRYKCYNKCPLYYNLPNECTLVRSPTKCCQQPVCNFNQNIQTFQSNSMGRTPAGLPVCAYKGKQYIQGQSWQDGCDYQCTCTNSATGAYKCQDLCPAYTSIPPYCHMTKQNGECCSKPVCDFTTQQGSFSGTGSISGKGVGSTPTTPPPCTDVAPNCVRYGKKTCTDFAGWASDNCRKYCDMCNLKPTPGPDEKCMFNGEEYSQGQGWMISCDTQCVCEDAIYGYYRCTNICPKYSNLPTGCYETKKSGDCCASVQCDSGSILTSTNNLGTIGSGGLIVVKNPNQPQIIPTAPGGATPQPGTGGTGMQAPTLRGCLYKGQLYLQDQMWDDGCQFSCVCKSAQSGFYECSSKCPSYPNLPVGCHMEADDSEPCCQKPVCIDPKTPVIPIFNQGTTGQGVVRPPSITDLYNNTYQVHYTMLYGNQTVAPPTAPSATNRPGIGYCEYKGKRYNQGQNWDDGCDYKCVCEDASIGKWRCRERCRKYNNLPQQCILQQSVADACCMEPHCDFSATGNSFTGAITLTMAPITPQPITTTPRPTSPKPKMCVYGGKQYSQGQQWYDGCKYRCTCDNALLGFYRCTNRCPEYQNVPDGCSMVPDTQDPVCCKVPQCNFTPAPGVNTGTGGVVTLSPGSFQGSGNSGTNINIGYCLYKGQKYSQDQKWDDGCNYHCYCKDARSGLYQCDETCPRYGNLPYPCTLITDFRNPCCKVPDCQFNGGLNEITGTLTPAPHVGPTLVPPMPGQSGPSTLAPVLNYCLYSGVRYYQGQTWDDGCDKKCRCDDATQGFYTCNDRCPKYPTLPKDCTLVTDPTDVCCQKPECNFQSILKNVSGTVPPNLIPTLAPPAIITGQINTPAPTPGPGPTPKPITKCLYKNAQYSQGQRWDDGCQYTCVCEDAMKGKYTCTEKCPKWPTLPPQCSLQKDPANPCCYKPECVFNPNVNELTGKGPTQAPHIGPTLVPTPYTGQPTRAPYATPALPKAVCVYKGKSYTQGQNWYDNCDYQCTCENAMQGIYRCSRRCAEYTNIPKECALVADDRDPLCCKVPQCNIPPQYNNQTGYVPIPTAQPGILTGGSVTKAPTPGTTQVPIPGQPNPTPGPTPAPREICIYKGRSYTQGQKWQDGCDYDCECVNAKMGFYRCSEKCPKYTNLPAQCRLVADYLKPCCKKPYCDFTGTNGQITGTLTLAPGMVTTLAPLAPGQTRAPTPAPTPKMPDTCMYNGVPFKQGQTWDDGCDLKCVCENGKTGFYRCSDRCAKYPSVPQGCVLVTDPSDSCCRVPSCSPQTPQPGQTPSLGPGMTPNPNPTLVPPMIPTVPAVIIGVGVTPTPRPGMPTPATNSPPIPVCMYKGVTYTQGQKFDDGCDLHCECFDAVNGRYKCTKRCQTYVNLPANCRLSVDPNDACCKIATCAPTPAPNMTPNPMNTLVPNPGNTGGPTIAPNLKTTLVPNPYTGVPTLAPQPKNVCVMKGRQYTQGQTWYDGCDKICVCEDGQTGFYRCSDRCRSYKNVPPTCTMVPDPKDPQCCQLPQCIPGVNGYPTPVPQVTPRPGMTQAPQLVTGQPLGSVTGFAPSPTPTPMITLAPIPGQPTPSRQPTPAPKMVCVYKGKAYGQGQRWQDGCDYNCECTDGMTGHYECTERCPSYPAIPPYCTLETDPKDFCCQRPVCNYDKPVIIPTPGPNKPVTLAPKPGQPTLVPTPGQPGTQTTQAPVLAFCIYQGVAYKQGQSWQVGCDKNCRCDDASRNIYNCMDRCPSYQLQPGCSYVTDPADPCCQVPRCLSTPTPKPYLTPGPGQPGQPTPQPGQPTLQPGLNPTVGPNFTPTVTPYPQPLGVTGSVIGKPQVPSLRGTCEYMGKQYTTGQKWDDGCRYHCVCTDGMSGQYKCDERCPRYPQIPSYCVLVQDKNDQCCKVPSCSILAPTPNQPFSPSPKPGLPTLVPGMGTTLSPIMTPPTQAPQPVVKDVCIMSGKAYTQGQKWDDGCDRLCVCDDGKTGHYSCKQRCPTYTNISPTCIMVADPSDPVCCKIPQCTNPNNSTIPPGVFGQVTGLNPTPVPNLQPTPGGMNTPVPQPNLNPTPYPGAPKPKNVCVYKGNMYQENQVWYDGCNAKCRCENSNTGYYRCQERCARYTAIPSSCVLVADPADPTCCKVPECPVVPTGGPTPTPGFIPTPMTPQPGVLTGLAPVITPTPGITLRPPQLDGRTTLAPQPKTGCSYKGVVYQKGAQWDDGCTYECECLDDMTGQYRCVEKCSKFPNLDSRCVLIQDPQEPCCQKPYCDFVNPTPFPNGIPTPRPNNAPTPRPGQNTVVPTPMPSPTPGKCVYKGVFYSQGQTWNDGCDYSCQCDDAMNNRYSCHQRCKAYSQVPAGCKLSTDPNDQCCLVPNCNINLFPNTPGTVVGGTTPKGYTLNPQYNTGPSGTGPQYVYPTPIQPGSFVGQGGTGGQNPLMPNSGNSFTGSGNNMCIYKGVAYQQGATWDDGCSLRCECFDASRRQYRCTDRCPSYPFLPPQCKFVQDPKDQCCQMARCDSTFYTPVPNPAVTPTLQPNTPTFKPNTPQPQTPQPQTTHKQIVVSPGQNTGPVGTNNPPTPSVNTITGKPGYCLYKNQLYARGQRWQDGCDLNCICQNPVGNVLKCTARCKAYSSIPSFCTLKKDPNDQCCMTVTCMANGQQLTPLIPDGRPTPSPTLSPSMINVVPLGTHSVVTGSGLPPGQTPGMTGGRSVCLYHGKLYNQGESWDDGCKYVCTCEDGSTGMYKCTSKCPSYPAIPSYCSFTQVPGQCCPSLHCNSPTFGNYNPIPQLIPTPRPNIAPTATNPYLIVQPGQQSVTNGQGTVVVPGQPLTSFTGNTNNLCIYKGKVYNKGDKWDDGCDFSCECQEGQSGLYQCKAKCPTYPKMPAQCYMTKQNGDCCSKPMCTGPDGSQINPLLPGSKYPVYGSFGGGYTGFRPNYTPGQNSVTGNRANVCIYKGHVYQQNQRWEDGCDFTCVCTDSTNGQYRCSSKCPTYNALPSQCRMYDVPGDCCKEVRCDMSQVPPTPKVPTPQPNTPAPHVDPNCYDVLDNCKAFGKQACSSTYETWARKNCNLYCGFCTSSFTNAPTTCSDKLSNCPAFGKSACQGQYRPWAQDNCAQYCGFCTGSGTGSGTVQPQTGQCVDKLTNCNEFGAYACKQPYLAWAQDKCPRYCNFCSGTGTVVTSQPQVALPGQGWMIMMKGVAGVPGNLYQMWQSPTTVNENVPQAMYLTAQYPGHYKPDLANHWSQLCIDKVKVAIYNNGVEKANIVFNAVGADKNNWFDKSRVISSTYTDIQNAPSEFFSMIGDQTSGRQFYMSSSSNNKCDSNGWMMVSTQNGCSYETTSGAKPAFLYAPGQTMTHWSQTSAGKGDVFAILAHQDCSIRSTPQPTGMIGTTHACIYKQKIYRQGEHWVDGCDYNCTCVDEDAGRYVCNSLCATYNNLPPGCTLKKQPGQCCSVPDCGPGGTIINGQLTGICVYKNKTYSEGQKWSDGCKYNCECVDGSAGKYICKEKCYTWNLPNVCSLDPPAAGFCCSTPNCPSYVQITYPQGYVKQ</sequence>
<evidence type="ECO:0000256" key="6">
    <source>
        <dbReference type="PROSITE-ProRule" id="PRU01005"/>
    </source>
</evidence>
<keyword evidence="5" id="KW-0325">Glycoprotein</keyword>
<dbReference type="GO" id="GO:0005615">
    <property type="term" value="C:extracellular space"/>
    <property type="evidence" value="ECO:0007669"/>
    <property type="project" value="TreeGrafter"/>
</dbReference>
<feature type="domain" description="ShKT" evidence="11">
    <location>
        <begin position="474"/>
        <end position="509"/>
    </location>
</feature>
<dbReference type="InterPro" id="IPR001007">
    <property type="entry name" value="VWF_dom"/>
</dbReference>
<dbReference type="InterPro" id="IPR036465">
    <property type="entry name" value="vWFA_dom_sf"/>
</dbReference>
<evidence type="ECO:0000259" key="11">
    <source>
        <dbReference type="PROSITE" id="PS51670"/>
    </source>
</evidence>
<protein>
    <submittedName>
        <fullName evidence="12">Uncharacterized protein</fullName>
    </submittedName>
</protein>
<dbReference type="PANTHER" id="PTHR11348">
    <property type="entry name" value="CONNECTIVE TISSUE GROWTH FACTOR-RELATED"/>
    <property type="match status" value="1"/>
</dbReference>
<dbReference type="InterPro" id="IPR003582">
    <property type="entry name" value="ShKT_dom"/>
</dbReference>
<comment type="caution">
    <text evidence="6">Lacks conserved residue(s) required for the propagation of feature annotation.</text>
</comment>
<feature type="domain" description="VWFC" evidence="9">
    <location>
        <begin position="3997"/>
        <end position="4062"/>
    </location>
</feature>
<feature type="domain" description="VWFC" evidence="9">
    <location>
        <begin position="520"/>
        <end position="585"/>
    </location>
</feature>
<evidence type="ECO:0000256" key="8">
    <source>
        <dbReference type="SAM" id="SignalP"/>
    </source>
</evidence>
<feature type="domain" description="VWFC" evidence="9">
    <location>
        <begin position="2379"/>
        <end position="2445"/>
    </location>
</feature>
<dbReference type="PROSITE" id="PS50234">
    <property type="entry name" value="VWFA"/>
    <property type="match status" value="2"/>
</dbReference>
<feature type="compositionally biased region" description="Pro residues" evidence="7">
    <location>
        <begin position="2316"/>
        <end position="2335"/>
    </location>
</feature>
<dbReference type="GO" id="GO:0005178">
    <property type="term" value="F:integrin binding"/>
    <property type="evidence" value="ECO:0007669"/>
    <property type="project" value="TreeGrafter"/>
</dbReference>
<dbReference type="Proteomes" id="UP000596742">
    <property type="component" value="Unassembled WGS sequence"/>
</dbReference>
<feature type="domain" description="VWFC" evidence="9">
    <location>
        <begin position="3241"/>
        <end position="3306"/>
    </location>
</feature>
<feature type="domain" description="VWFC" evidence="9">
    <location>
        <begin position="1756"/>
        <end position="1822"/>
    </location>
</feature>